<proteinExistence type="predicted"/>
<organism evidence="2 3">
    <name type="scientific">Lophiostoma macrostomum CBS 122681</name>
    <dbReference type="NCBI Taxonomy" id="1314788"/>
    <lineage>
        <taxon>Eukaryota</taxon>
        <taxon>Fungi</taxon>
        <taxon>Dikarya</taxon>
        <taxon>Ascomycota</taxon>
        <taxon>Pezizomycotina</taxon>
        <taxon>Dothideomycetes</taxon>
        <taxon>Pleosporomycetidae</taxon>
        <taxon>Pleosporales</taxon>
        <taxon>Lophiostomataceae</taxon>
        <taxon>Lophiostoma</taxon>
    </lineage>
</organism>
<feature type="compositionally biased region" description="Polar residues" evidence="1">
    <location>
        <begin position="267"/>
        <end position="280"/>
    </location>
</feature>
<sequence>MQTGNCSCNDAVVGALGEFFVESVKTIGDMMHDILCPLLKALDVVIMITEAAIPGPGQAITGGMKFAIASAKAYRYAYKAEEAASEWADFFSVSFSTSEAAGCGKPPGLDDLLKSFLHLVNAPDELIEGIDYASIPCPKGKCKPRNGHGKGDGKGDGKDDGKDKDKPSDAPKTDKPESASRPSKTDDASSRNSPTSNVNSLSSETQKDGPTKTSADTITRTTVFESASQTITGDPKESSTRTSSGDHPFSDFVDKLRSFKSRLPTRTKGSTNTATSNADSKTNKCGGPCRFRDEL</sequence>
<gene>
    <name evidence="2" type="ORF">K491DRAFT_445638</name>
</gene>
<feature type="compositionally biased region" description="Polar residues" evidence="1">
    <location>
        <begin position="190"/>
        <end position="204"/>
    </location>
</feature>
<evidence type="ECO:0000313" key="3">
    <source>
        <dbReference type="Proteomes" id="UP000799324"/>
    </source>
</evidence>
<feature type="region of interest" description="Disordered" evidence="1">
    <location>
        <begin position="139"/>
        <end position="295"/>
    </location>
</feature>
<dbReference type="OrthoDB" id="3762642at2759"/>
<evidence type="ECO:0000313" key="2">
    <source>
        <dbReference type="EMBL" id="KAF2654930.1"/>
    </source>
</evidence>
<dbReference type="AlphaFoldDB" id="A0A6A6T572"/>
<feature type="compositionally biased region" description="Basic and acidic residues" evidence="1">
    <location>
        <begin position="248"/>
        <end position="257"/>
    </location>
</feature>
<keyword evidence="3" id="KW-1185">Reference proteome</keyword>
<accession>A0A6A6T572</accession>
<reference evidence="2" key="1">
    <citation type="journal article" date="2020" name="Stud. Mycol.">
        <title>101 Dothideomycetes genomes: a test case for predicting lifestyles and emergence of pathogens.</title>
        <authorList>
            <person name="Haridas S."/>
            <person name="Albert R."/>
            <person name="Binder M."/>
            <person name="Bloem J."/>
            <person name="Labutti K."/>
            <person name="Salamov A."/>
            <person name="Andreopoulos B."/>
            <person name="Baker S."/>
            <person name="Barry K."/>
            <person name="Bills G."/>
            <person name="Bluhm B."/>
            <person name="Cannon C."/>
            <person name="Castanera R."/>
            <person name="Culley D."/>
            <person name="Daum C."/>
            <person name="Ezra D."/>
            <person name="Gonzalez J."/>
            <person name="Henrissat B."/>
            <person name="Kuo A."/>
            <person name="Liang C."/>
            <person name="Lipzen A."/>
            <person name="Lutzoni F."/>
            <person name="Magnuson J."/>
            <person name="Mondo S."/>
            <person name="Nolan M."/>
            <person name="Ohm R."/>
            <person name="Pangilinan J."/>
            <person name="Park H.-J."/>
            <person name="Ramirez L."/>
            <person name="Alfaro M."/>
            <person name="Sun H."/>
            <person name="Tritt A."/>
            <person name="Yoshinaga Y."/>
            <person name="Zwiers L.-H."/>
            <person name="Turgeon B."/>
            <person name="Goodwin S."/>
            <person name="Spatafora J."/>
            <person name="Crous P."/>
            <person name="Grigoriev I."/>
        </authorList>
    </citation>
    <scope>NUCLEOTIDE SEQUENCE</scope>
    <source>
        <strain evidence="2">CBS 122681</strain>
    </source>
</reference>
<dbReference type="Proteomes" id="UP000799324">
    <property type="component" value="Unassembled WGS sequence"/>
</dbReference>
<evidence type="ECO:0000256" key="1">
    <source>
        <dbReference type="SAM" id="MobiDB-lite"/>
    </source>
</evidence>
<dbReference type="EMBL" id="MU004356">
    <property type="protein sequence ID" value="KAF2654930.1"/>
    <property type="molecule type" value="Genomic_DNA"/>
</dbReference>
<feature type="compositionally biased region" description="Basic and acidic residues" evidence="1">
    <location>
        <begin position="149"/>
        <end position="189"/>
    </location>
</feature>
<protein>
    <submittedName>
        <fullName evidence="2">Uncharacterized protein</fullName>
    </submittedName>
</protein>
<feature type="compositionally biased region" description="Polar residues" evidence="1">
    <location>
        <begin position="211"/>
        <end position="232"/>
    </location>
</feature>
<name>A0A6A6T572_9PLEO</name>